<comment type="caution">
    <text evidence="1">The sequence shown here is derived from an EMBL/GenBank/DDBJ whole genome shotgun (WGS) entry which is preliminary data.</text>
</comment>
<gene>
    <name evidence="1" type="ORF">ABC974_13335</name>
</gene>
<dbReference type="Proteomes" id="UP001419910">
    <property type="component" value="Unassembled WGS sequence"/>
</dbReference>
<dbReference type="SUPFAM" id="SSF51658">
    <property type="entry name" value="Xylose isomerase-like"/>
    <property type="match status" value="1"/>
</dbReference>
<reference evidence="1 2" key="1">
    <citation type="submission" date="2024-05" db="EMBL/GenBank/DDBJ databases">
        <authorList>
            <person name="Liu Q."/>
            <person name="Xin Y.-H."/>
        </authorList>
    </citation>
    <scope>NUCLEOTIDE SEQUENCE [LARGE SCALE GENOMIC DNA]</scope>
    <source>
        <strain evidence="1 2">CGMCC 1.10181</strain>
    </source>
</reference>
<organism evidence="1 2">
    <name type="scientific">Sphingomonas oligophenolica</name>
    <dbReference type="NCBI Taxonomy" id="301154"/>
    <lineage>
        <taxon>Bacteria</taxon>
        <taxon>Pseudomonadati</taxon>
        <taxon>Pseudomonadota</taxon>
        <taxon>Alphaproteobacteria</taxon>
        <taxon>Sphingomonadales</taxon>
        <taxon>Sphingomonadaceae</taxon>
        <taxon>Sphingomonas</taxon>
    </lineage>
</organism>
<keyword evidence="2" id="KW-1185">Reference proteome</keyword>
<dbReference type="InterPro" id="IPR036237">
    <property type="entry name" value="Xyl_isomerase-like_sf"/>
</dbReference>
<evidence type="ECO:0000313" key="2">
    <source>
        <dbReference type="Proteomes" id="UP001419910"/>
    </source>
</evidence>
<name>A0ABU9Y4A5_9SPHN</name>
<dbReference type="Pfam" id="PF05114">
    <property type="entry name" value="MbnB_TglH_ChrH"/>
    <property type="match status" value="1"/>
</dbReference>
<sequence>MAAADGALAGLPRLGLGLGLRSVHFETILSGEPRDLWFEAISENFMDSGGRPRAVIRAVAERYPLVLHGVSLSIGSADPLDFGYLAALKRLADEVRPAWVSDHLCWTGVNGHNSHDLLPMPLTEESLTHVVARVRQVQDYLERPLILENPSSYVRFAQSTLDEPGFLRALAEETGCGLLLDVNNVFVTCFNAGADPAAYLDAFPCDRVVQMHLAGHQDMGSHLIDTHDRPVRPEVWELFSRAWARTGGASTLLEWDDHIPDFDGCLAELRKAERYMAGEPAPRATEVYETGEEGVSNPVGFIVPRVMNGMVEEAA</sequence>
<dbReference type="EMBL" id="JBDIME010000010">
    <property type="protein sequence ID" value="MEN2790617.1"/>
    <property type="molecule type" value="Genomic_DNA"/>
</dbReference>
<dbReference type="PANTHER" id="PTHR42194:SF1">
    <property type="entry name" value="UPF0276 PROTEIN HI_1600"/>
    <property type="match status" value="1"/>
</dbReference>
<dbReference type="NCBIfam" id="NF003818">
    <property type="entry name" value="PRK05409.1"/>
    <property type="match status" value="1"/>
</dbReference>
<protein>
    <submittedName>
        <fullName evidence="1">DUF692 domain-containing protein</fullName>
    </submittedName>
</protein>
<dbReference type="PANTHER" id="PTHR42194">
    <property type="entry name" value="UPF0276 PROTEIN HI_1600"/>
    <property type="match status" value="1"/>
</dbReference>
<dbReference type="Gene3D" id="3.20.20.150">
    <property type="entry name" value="Divalent-metal-dependent TIM barrel enzymes"/>
    <property type="match status" value="1"/>
</dbReference>
<proteinExistence type="predicted"/>
<dbReference type="InterPro" id="IPR007801">
    <property type="entry name" value="MbnB/TglH/ChrH"/>
</dbReference>
<evidence type="ECO:0000313" key="1">
    <source>
        <dbReference type="EMBL" id="MEN2790617.1"/>
    </source>
</evidence>
<accession>A0ABU9Y4A5</accession>